<evidence type="ECO:0000313" key="5">
    <source>
        <dbReference type="Proteomes" id="UP000332933"/>
    </source>
</evidence>
<feature type="compositionally biased region" description="Low complexity" evidence="2">
    <location>
        <begin position="230"/>
        <end position="241"/>
    </location>
</feature>
<proteinExistence type="predicted"/>
<accession>A0A485LAJ2</accession>
<evidence type="ECO:0000256" key="2">
    <source>
        <dbReference type="SAM" id="MobiDB-lite"/>
    </source>
</evidence>
<feature type="coiled-coil region" evidence="1">
    <location>
        <begin position="267"/>
        <end position="294"/>
    </location>
</feature>
<evidence type="ECO:0000313" key="4">
    <source>
        <dbReference type="EMBL" id="VFT95011.1"/>
    </source>
</evidence>
<dbReference type="OrthoDB" id="68114at2759"/>
<keyword evidence="5" id="KW-1185">Reference proteome</keyword>
<dbReference type="EMBL" id="CAADRA010006402">
    <property type="protein sequence ID" value="VFT95011.1"/>
    <property type="molecule type" value="Genomic_DNA"/>
</dbReference>
<name>A0A485LAJ2_9STRA</name>
<gene>
    <name evidence="4" type="primary">Aste57867_18274</name>
    <name evidence="3" type="ORF">As57867_018212</name>
    <name evidence="4" type="ORF">ASTE57867_18274</name>
</gene>
<feature type="region of interest" description="Disordered" evidence="2">
    <location>
        <begin position="196"/>
        <end position="256"/>
    </location>
</feature>
<dbReference type="EMBL" id="VJMH01006381">
    <property type="protein sequence ID" value="KAF0690343.1"/>
    <property type="molecule type" value="Genomic_DNA"/>
</dbReference>
<dbReference type="AlphaFoldDB" id="A0A485LAJ2"/>
<sequence length="318" mass="34500">MATPCGGAAADDACMDRVLKRKVKNNRTNLFEWVKHRCHLADGFFRCDSATDARILPLQVMLANIISVQPKAASRFSITHATSTGHESDEFMAPTSQHCQRWVRQLQVAITKSLEIGPPPAGSAARHAASSASVPTSRRECAAPHTTFMPPRAFPAVAPAPDLASLKVDTSRHPDDTFFTSRQTADTARHPCLPFQQDESKLPLPPAQIPTAWHHNPAEDVAGMPISNPAASKTSSSGHASSTEDDGGGARKYSASEVEAEEQLGILVRVEGALKQLETDNKRSLERETALRHELANLQDSMQLLTLEKQGRYIPSTA</sequence>
<evidence type="ECO:0000313" key="3">
    <source>
        <dbReference type="EMBL" id="KAF0690343.1"/>
    </source>
</evidence>
<dbReference type="SUPFAM" id="SSF50729">
    <property type="entry name" value="PH domain-like"/>
    <property type="match status" value="1"/>
</dbReference>
<dbReference type="Proteomes" id="UP000332933">
    <property type="component" value="Unassembled WGS sequence"/>
</dbReference>
<reference evidence="4 5" key="1">
    <citation type="submission" date="2019-03" db="EMBL/GenBank/DDBJ databases">
        <authorList>
            <person name="Gaulin E."/>
            <person name="Dumas B."/>
        </authorList>
    </citation>
    <scope>NUCLEOTIDE SEQUENCE [LARGE SCALE GENOMIC DNA]</scope>
    <source>
        <strain evidence="4">CBS 568.67</strain>
    </source>
</reference>
<protein>
    <submittedName>
        <fullName evidence="4">Aste57867_18274 protein</fullName>
    </submittedName>
</protein>
<organism evidence="4 5">
    <name type="scientific">Aphanomyces stellatus</name>
    <dbReference type="NCBI Taxonomy" id="120398"/>
    <lineage>
        <taxon>Eukaryota</taxon>
        <taxon>Sar</taxon>
        <taxon>Stramenopiles</taxon>
        <taxon>Oomycota</taxon>
        <taxon>Saprolegniomycetes</taxon>
        <taxon>Saprolegniales</taxon>
        <taxon>Verrucalvaceae</taxon>
        <taxon>Aphanomyces</taxon>
    </lineage>
</organism>
<feature type="compositionally biased region" description="Low complexity" evidence="2">
    <location>
        <begin position="122"/>
        <end position="135"/>
    </location>
</feature>
<evidence type="ECO:0000256" key="1">
    <source>
        <dbReference type="SAM" id="Coils"/>
    </source>
</evidence>
<reference evidence="3" key="2">
    <citation type="submission" date="2019-06" db="EMBL/GenBank/DDBJ databases">
        <title>Genomics analysis of Aphanomyces spp. identifies a new class of oomycete effector associated with host adaptation.</title>
        <authorList>
            <person name="Gaulin E."/>
        </authorList>
    </citation>
    <scope>NUCLEOTIDE SEQUENCE</scope>
    <source>
        <strain evidence="3">CBS 578.67</strain>
    </source>
</reference>
<feature type="region of interest" description="Disordered" evidence="2">
    <location>
        <begin position="117"/>
        <end position="137"/>
    </location>
</feature>
<keyword evidence="1" id="KW-0175">Coiled coil</keyword>